<dbReference type="InterPro" id="IPR037249">
    <property type="entry name" value="TAFH/NHR1_dom_sf"/>
</dbReference>
<name>A0A8T1SY39_CHESE</name>
<accession>A0A8T1SY39</accession>
<dbReference type="GO" id="GO:0016251">
    <property type="term" value="F:RNA polymerase II general transcription initiation factor activity"/>
    <property type="evidence" value="ECO:0007669"/>
    <property type="project" value="TreeGrafter"/>
</dbReference>
<keyword evidence="3" id="KW-0597">Phosphoprotein</keyword>
<dbReference type="SUPFAM" id="SSF158553">
    <property type="entry name" value="TAFH domain-like"/>
    <property type="match status" value="1"/>
</dbReference>
<evidence type="ECO:0000256" key="2">
    <source>
        <dbReference type="ARBA" id="ARBA00006178"/>
    </source>
</evidence>
<dbReference type="SUPFAM" id="SSF47113">
    <property type="entry name" value="Histone-fold"/>
    <property type="match status" value="1"/>
</dbReference>
<dbReference type="Pfam" id="PF05236">
    <property type="entry name" value="TAF4"/>
    <property type="match status" value="1"/>
</dbReference>
<dbReference type="Proteomes" id="UP000765507">
    <property type="component" value="Unassembled WGS sequence"/>
</dbReference>
<dbReference type="PANTHER" id="PTHR15138">
    <property type="entry name" value="TRANSCRIPTION INITIATION FACTOR TFIID SUBUNIT 4"/>
    <property type="match status" value="1"/>
</dbReference>
<dbReference type="EMBL" id="JAHGAV010000070">
    <property type="protein sequence ID" value="KAG6933627.1"/>
    <property type="molecule type" value="Genomic_DNA"/>
</dbReference>
<evidence type="ECO:0000256" key="1">
    <source>
        <dbReference type="ARBA" id="ARBA00004123"/>
    </source>
</evidence>
<keyword evidence="5" id="KW-0804">Transcription</keyword>
<evidence type="ECO:0000259" key="8">
    <source>
        <dbReference type="PROSITE" id="PS51119"/>
    </source>
</evidence>
<proteinExistence type="inferred from homology"/>
<reference evidence="9 10" key="1">
    <citation type="journal article" date="2020" name="G3 (Bethesda)">
        <title>Draft Genome of the Common Snapping Turtle, Chelydra serpentina, a Model for Phenotypic Plasticity in Reptiles.</title>
        <authorList>
            <person name="Das D."/>
            <person name="Singh S.K."/>
            <person name="Bierstedt J."/>
            <person name="Erickson A."/>
            <person name="Galli G.L.J."/>
            <person name="Crossley D.A. 2nd"/>
            <person name="Rhen T."/>
        </authorList>
    </citation>
    <scope>NUCLEOTIDE SEQUENCE [LARGE SCALE GENOMIC DNA]</scope>
    <source>
        <strain evidence="9">KW</strain>
    </source>
</reference>
<comment type="caution">
    <text evidence="9">The sequence shown here is derived from an EMBL/GenBank/DDBJ whole genome shotgun (WGS) entry which is preliminary data.</text>
</comment>
<evidence type="ECO:0000256" key="4">
    <source>
        <dbReference type="ARBA" id="ARBA00023015"/>
    </source>
</evidence>
<feature type="non-terminal residue" evidence="9">
    <location>
        <position position="891"/>
    </location>
</feature>
<evidence type="ECO:0000256" key="5">
    <source>
        <dbReference type="ARBA" id="ARBA00023163"/>
    </source>
</evidence>
<organism evidence="9 10">
    <name type="scientific">Chelydra serpentina</name>
    <name type="common">Snapping turtle</name>
    <name type="synonym">Testudo serpentina</name>
    <dbReference type="NCBI Taxonomy" id="8475"/>
    <lineage>
        <taxon>Eukaryota</taxon>
        <taxon>Metazoa</taxon>
        <taxon>Chordata</taxon>
        <taxon>Craniata</taxon>
        <taxon>Vertebrata</taxon>
        <taxon>Euteleostomi</taxon>
        <taxon>Archelosauria</taxon>
        <taxon>Testudinata</taxon>
        <taxon>Testudines</taxon>
        <taxon>Cryptodira</taxon>
        <taxon>Durocryptodira</taxon>
        <taxon>Americhelydia</taxon>
        <taxon>Chelydroidea</taxon>
        <taxon>Chelydridae</taxon>
        <taxon>Chelydra</taxon>
    </lineage>
</organism>
<dbReference type="InterPro" id="IPR045144">
    <property type="entry name" value="TAF4"/>
</dbReference>
<dbReference type="InterPro" id="IPR009072">
    <property type="entry name" value="Histone-fold"/>
</dbReference>
<dbReference type="AlphaFoldDB" id="A0A8T1SY39"/>
<keyword evidence="10" id="KW-1185">Reference proteome</keyword>
<evidence type="ECO:0000313" key="9">
    <source>
        <dbReference type="EMBL" id="KAG6933627.1"/>
    </source>
</evidence>
<dbReference type="FunFam" id="1.20.120.1110:FF:000002">
    <property type="entry name" value="Transcription initiation factor TFIID subunit 4B"/>
    <property type="match status" value="1"/>
</dbReference>
<keyword evidence="4" id="KW-0805">Transcription regulation</keyword>
<keyword evidence="6" id="KW-0539">Nucleus</keyword>
<keyword evidence="7" id="KW-0175">Coiled coil</keyword>
<dbReference type="GO" id="GO:0005669">
    <property type="term" value="C:transcription factor TFIID complex"/>
    <property type="evidence" value="ECO:0007669"/>
    <property type="project" value="InterPro"/>
</dbReference>
<dbReference type="GO" id="GO:0006357">
    <property type="term" value="P:regulation of transcription by RNA polymerase II"/>
    <property type="evidence" value="ECO:0007669"/>
    <property type="project" value="UniProtKB-ARBA"/>
</dbReference>
<dbReference type="PANTHER" id="PTHR15138:SF17">
    <property type="entry name" value="TRANSCRIPTION INITIATION FACTOR TFIID SUBUNIT 4B"/>
    <property type="match status" value="1"/>
</dbReference>
<feature type="domain" description="TAFH" evidence="8">
    <location>
        <begin position="316"/>
        <end position="413"/>
    </location>
</feature>
<dbReference type="SMART" id="SM00549">
    <property type="entry name" value="TAFH"/>
    <property type="match status" value="1"/>
</dbReference>
<feature type="coiled-coil region" evidence="7">
    <location>
        <begin position="756"/>
        <end position="810"/>
    </location>
</feature>
<dbReference type="InterPro" id="IPR007900">
    <property type="entry name" value="TAF4_C"/>
</dbReference>
<evidence type="ECO:0000256" key="6">
    <source>
        <dbReference type="ARBA" id="ARBA00023242"/>
    </source>
</evidence>
<dbReference type="Pfam" id="PF07531">
    <property type="entry name" value="TAFH"/>
    <property type="match status" value="1"/>
</dbReference>
<protein>
    <submittedName>
        <fullName evidence="9">TATA-box binding protein associated factor 4b</fullName>
    </submittedName>
</protein>
<dbReference type="FunFam" id="1.10.20.10:FF:000015">
    <property type="entry name" value="Transcription initiation factor TFIID subunit 4B"/>
    <property type="match status" value="1"/>
</dbReference>
<dbReference type="PROSITE" id="PS51119">
    <property type="entry name" value="TAFH"/>
    <property type="match status" value="1"/>
</dbReference>
<gene>
    <name evidence="9" type="primary">TAF4B</name>
    <name evidence="9" type="ORF">G0U57_018843</name>
</gene>
<dbReference type="Gene3D" id="1.10.20.10">
    <property type="entry name" value="Histone, subunit A"/>
    <property type="match status" value="1"/>
</dbReference>
<dbReference type="Gene3D" id="1.20.120.1110">
    <property type="entry name" value="TAFH/NHR1 domain"/>
    <property type="match status" value="1"/>
</dbReference>
<dbReference type="GO" id="GO:0046982">
    <property type="term" value="F:protein heterodimerization activity"/>
    <property type="evidence" value="ECO:0007669"/>
    <property type="project" value="InterPro"/>
</dbReference>
<comment type="subcellular location">
    <subcellularLocation>
        <location evidence="1">Nucleus</location>
    </subcellularLocation>
</comment>
<dbReference type="OrthoDB" id="21060at2759"/>
<comment type="similarity">
    <text evidence="2">Belongs to the TAF4 family.</text>
</comment>
<evidence type="ECO:0000256" key="3">
    <source>
        <dbReference type="ARBA" id="ARBA00022553"/>
    </source>
</evidence>
<dbReference type="GO" id="GO:0006367">
    <property type="term" value="P:transcription initiation at RNA polymerase II promoter"/>
    <property type="evidence" value="ECO:0007669"/>
    <property type="project" value="TreeGrafter"/>
</dbReference>
<dbReference type="CDD" id="cd08045">
    <property type="entry name" value="HFD_TAF4"/>
    <property type="match status" value="1"/>
</dbReference>
<sequence>PPSRLLCCCGITRTPRDTPTLPASVPLSSSMSTSAAAPVRVMPAGNPEQAVAAPAASGAGGAQPAPALLCSQSAVPPASVTAAGAPAGAQAVALSHAVTKVPISLMPAVSQQSRVVAAPVGTLVAKVATVTAAQQPPKSSGGPRLAAPQTVAPKAPQTTTIQLPANFQIPPGTVLIRSNNGQLMLVSQQAIARAQSQTQNNTGARPSIPTSTPSVRICTVQNTGTHLLKKVVATPVKTVSQATNSVASTDQRPAIVQPAAATNSITAVTAVKPSGTGTPVKLPVTGHPVPSVSQKAISVKAEGTTVAQPSTSTEMLENVKKCKNFLATLIKLASSGPQAPEMGQNVKNLVQHLLEAKIEPEEFTKKLYVELKSSPQPYLVPFLKKSMLALRQLMPNAQSFIQQCIQQQATTQAAVSTCISAAPTSSTVVTTSALASTSLQPIKPVPASAVVTGSQTVRPVPSTTVTTAAASLQTVKPVTAPLQPANPVPMSAVATTSLQAVKPVFASAVATTMKTPLQPMKSVIGTPISIKITQPNSIVAQSVHAQQAVRVKQLVVQQPSGGIVKQVATLPQTATLTLQKPGEKRMPLNALIQTNQFPAGSFLKQITLPGNKILSLQASPVQKNKIKENGTTSFRDEDDINDVTSMAGVNLSEENACILATNSEVVGTLIRSCADEPFLSPEALQKKILDIGKRHDITEPNSDVVNLISHATQERLRGLLEKLTVIAQHRMTTYKESNKYIISSDTRAQLRFLEKLDHMEKQRKDEEEREMLLRAAKSRSNKEDPEQLRLKQKAKEMQQLELAQMQQREANLTALAAIGPRKKRPLDSPNLGAGLEGLNGSAVASGSSGFSLTKQLFRPRITRVCLRDLIFCMEQEREMKRSLALYRALLK</sequence>
<evidence type="ECO:0000256" key="7">
    <source>
        <dbReference type="SAM" id="Coils"/>
    </source>
</evidence>
<evidence type="ECO:0000313" key="10">
    <source>
        <dbReference type="Proteomes" id="UP000765507"/>
    </source>
</evidence>
<dbReference type="InterPro" id="IPR003894">
    <property type="entry name" value="TAFH_NHR1"/>
</dbReference>
<dbReference type="GO" id="GO:0003677">
    <property type="term" value="F:DNA binding"/>
    <property type="evidence" value="ECO:0007669"/>
    <property type="project" value="TreeGrafter"/>
</dbReference>